<dbReference type="AlphaFoldDB" id="A0A951PKV0"/>
<dbReference type="InterPro" id="IPR010802">
    <property type="entry name" value="DUF1400"/>
</dbReference>
<name>A0A951PKV0_9CYAN</name>
<evidence type="ECO:0000313" key="2">
    <source>
        <dbReference type="EMBL" id="MBW4545392.1"/>
    </source>
</evidence>
<dbReference type="Pfam" id="PF07176">
    <property type="entry name" value="DUF1400"/>
    <property type="match status" value="1"/>
</dbReference>
<organism evidence="2 3">
    <name type="scientific">Symplocastrum torsivum CPER-KK1</name>
    <dbReference type="NCBI Taxonomy" id="450513"/>
    <lineage>
        <taxon>Bacteria</taxon>
        <taxon>Bacillati</taxon>
        <taxon>Cyanobacteriota</taxon>
        <taxon>Cyanophyceae</taxon>
        <taxon>Oscillatoriophycideae</taxon>
        <taxon>Oscillatoriales</taxon>
        <taxon>Microcoleaceae</taxon>
        <taxon>Symplocastrum</taxon>
    </lineage>
</organism>
<gene>
    <name evidence="2" type="ORF">KME25_13230</name>
</gene>
<evidence type="ECO:0000313" key="3">
    <source>
        <dbReference type="Proteomes" id="UP000753908"/>
    </source>
</evidence>
<sequence>MSRYTLLSRRFILSLVAFIGMLSYTARAEAADSVVLKYSFLRETISVPELSTFAETGELSTKLRVYLKLAGREPEQLRSLLTQEVKVNGVILSRMLNNPVGETMLDQVSQVIHTPTNRASRESLRAALVSSALPDGQVTLIETLENYPTSEVHVEGDRLAEVAQKITRVLGRLPSIPGLPRIGL</sequence>
<evidence type="ECO:0000259" key="1">
    <source>
        <dbReference type="Pfam" id="PF07176"/>
    </source>
</evidence>
<comment type="caution">
    <text evidence="2">The sequence shown here is derived from an EMBL/GenBank/DDBJ whole genome shotgun (WGS) entry which is preliminary data.</text>
</comment>
<dbReference type="Proteomes" id="UP000753908">
    <property type="component" value="Unassembled WGS sequence"/>
</dbReference>
<dbReference type="GO" id="GO:0016787">
    <property type="term" value="F:hydrolase activity"/>
    <property type="evidence" value="ECO:0007669"/>
    <property type="project" value="UniProtKB-KW"/>
</dbReference>
<reference evidence="2" key="2">
    <citation type="journal article" date="2022" name="Microbiol. Resour. Announc.">
        <title>Metagenome Sequencing to Explore Phylogenomics of Terrestrial Cyanobacteria.</title>
        <authorList>
            <person name="Ward R.D."/>
            <person name="Stajich J.E."/>
            <person name="Johansen J.R."/>
            <person name="Huntemann M."/>
            <person name="Clum A."/>
            <person name="Foster B."/>
            <person name="Foster B."/>
            <person name="Roux S."/>
            <person name="Palaniappan K."/>
            <person name="Varghese N."/>
            <person name="Mukherjee S."/>
            <person name="Reddy T.B.K."/>
            <person name="Daum C."/>
            <person name="Copeland A."/>
            <person name="Chen I.A."/>
            <person name="Ivanova N.N."/>
            <person name="Kyrpides N.C."/>
            <person name="Shapiro N."/>
            <person name="Eloe-Fadrosh E.A."/>
            <person name="Pietrasiak N."/>
        </authorList>
    </citation>
    <scope>NUCLEOTIDE SEQUENCE</scope>
    <source>
        <strain evidence="2">CPER-KK1</strain>
    </source>
</reference>
<dbReference type="EMBL" id="JAHHIF010000015">
    <property type="protein sequence ID" value="MBW4545392.1"/>
    <property type="molecule type" value="Genomic_DNA"/>
</dbReference>
<protein>
    <submittedName>
        <fullName evidence="2">Alpha/beta hydrolase</fullName>
    </submittedName>
</protein>
<reference evidence="2" key="1">
    <citation type="submission" date="2021-05" db="EMBL/GenBank/DDBJ databases">
        <authorList>
            <person name="Pietrasiak N."/>
            <person name="Ward R."/>
            <person name="Stajich J.E."/>
            <person name="Kurbessoian T."/>
        </authorList>
    </citation>
    <scope>NUCLEOTIDE SEQUENCE</scope>
    <source>
        <strain evidence="2">CPER-KK1</strain>
    </source>
</reference>
<accession>A0A951PKV0</accession>
<feature type="domain" description="DUF1400" evidence="1">
    <location>
        <begin position="30"/>
        <end position="154"/>
    </location>
</feature>
<keyword evidence="2" id="KW-0378">Hydrolase</keyword>
<proteinExistence type="predicted"/>